<reference evidence="3 4" key="1">
    <citation type="submission" date="2022-02" db="EMBL/GenBank/DDBJ databases">
        <title>Paenibacillus sp. MBLB1776 Whole Genome Shotgun Sequencing.</title>
        <authorList>
            <person name="Hwang C.Y."/>
            <person name="Cho E.-S."/>
            <person name="Seo M.-J."/>
        </authorList>
    </citation>
    <scope>NUCLEOTIDE SEQUENCE [LARGE SCALE GENOMIC DNA]</scope>
    <source>
        <strain evidence="3 4">MBLB1776</strain>
    </source>
</reference>
<dbReference type="InterPro" id="IPR021729">
    <property type="entry name" value="DUF3298"/>
</dbReference>
<evidence type="ECO:0000313" key="3">
    <source>
        <dbReference type="EMBL" id="WNQ08975.1"/>
    </source>
</evidence>
<evidence type="ECO:0000313" key="4">
    <source>
        <dbReference type="Proteomes" id="UP001305702"/>
    </source>
</evidence>
<organism evidence="3 4">
    <name type="scientific">Paenibacillus aurantius</name>
    <dbReference type="NCBI Taxonomy" id="2918900"/>
    <lineage>
        <taxon>Bacteria</taxon>
        <taxon>Bacillati</taxon>
        <taxon>Bacillota</taxon>
        <taxon>Bacilli</taxon>
        <taxon>Bacillales</taxon>
        <taxon>Paenibacillaceae</taxon>
        <taxon>Paenibacillus</taxon>
    </lineage>
</organism>
<name>A0AA96LAV3_9BACL</name>
<dbReference type="Gene3D" id="3.90.640.20">
    <property type="entry name" value="Heat-shock cognate protein, ATPase"/>
    <property type="match status" value="1"/>
</dbReference>
<dbReference type="InterPro" id="IPR025303">
    <property type="entry name" value="PdaC"/>
</dbReference>
<dbReference type="Proteomes" id="UP001305702">
    <property type="component" value="Chromosome"/>
</dbReference>
<dbReference type="AlphaFoldDB" id="A0AA96LAV3"/>
<protein>
    <submittedName>
        <fullName evidence="3">DUF3298 and DUF4163 domain-containing protein</fullName>
    </submittedName>
</protein>
<sequence length="202" mass="23383">MSLILYPVKVISHRLTGRKLNVVYPVVESLPHPEVQRKINEAILTEVRAMLRAQDYPANPDTEVTGYYEIKTNERGVLSLSLFSYAYSGGAHGITLQRSLTFAIQTGEKYSLKDLFKPETDYIRIVNRQIEEQIMARQIPLLEEFKTIRPDQDFYIADKALVVYFQLYELTAYVYGFTYFPLSVYSLQPYIREDGPLGTMIY</sequence>
<feature type="domain" description="DUF3298" evidence="1">
    <location>
        <begin position="113"/>
        <end position="182"/>
    </location>
</feature>
<dbReference type="Gene3D" id="3.30.565.40">
    <property type="entry name" value="Fervidobacterium nodosum Rt17-B1 like"/>
    <property type="match status" value="1"/>
</dbReference>
<keyword evidence="4" id="KW-1185">Reference proteome</keyword>
<proteinExistence type="predicted"/>
<dbReference type="Pfam" id="PF11738">
    <property type="entry name" value="DUF3298"/>
    <property type="match status" value="1"/>
</dbReference>
<feature type="domain" description="Deacetylase PdaC" evidence="2">
    <location>
        <begin position="20"/>
        <end position="95"/>
    </location>
</feature>
<dbReference type="InterPro" id="IPR037126">
    <property type="entry name" value="PdaC/RsiV-like_sf"/>
</dbReference>
<evidence type="ECO:0000259" key="2">
    <source>
        <dbReference type="Pfam" id="PF13739"/>
    </source>
</evidence>
<dbReference type="Pfam" id="PF13739">
    <property type="entry name" value="PdaC"/>
    <property type="match status" value="1"/>
</dbReference>
<dbReference type="EMBL" id="CP130318">
    <property type="protein sequence ID" value="WNQ08975.1"/>
    <property type="molecule type" value="Genomic_DNA"/>
</dbReference>
<accession>A0AA96LAV3</accession>
<dbReference type="KEGG" id="paun:MJA45_15100"/>
<gene>
    <name evidence="3" type="ORF">MJA45_15100</name>
</gene>
<evidence type="ECO:0000259" key="1">
    <source>
        <dbReference type="Pfam" id="PF11738"/>
    </source>
</evidence>
<dbReference type="RefSeq" id="WP_315602742.1">
    <property type="nucleotide sequence ID" value="NZ_CP130318.1"/>
</dbReference>